<protein>
    <recommendedName>
        <fullName evidence="5">Small secreted protein</fullName>
    </recommendedName>
</protein>
<evidence type="ECO:0000256" key="2">
    <source>
        <dbReference type="SAM" id="MobiDB-lite"/>
    </source>
</evidence>
<proteinExistence type="predicted"/>
<dbReference type="EMBL" id="BAAATK010000034">
    <property type="protein sequence ID" value="GAA2448774.1"/>
    <property type="molecule type" value="Genomic_DNA"/>
</dbReference>
<evidence type="ECO:0000256" key="1">
    <source>
        <dbReference type="SAM" id="Coils"/>
    </source>
</evidence>
<evidence type="ECO:0000313" key="4">
    <source>
        <dbReference type="Proteomes" id="UP001500460"/>
    </source>
</evidence>
<evidence type="ECO:0008006" key="5">
    <source>
        <dbReference type="Google" id="ProtNLM"/>
    </source>
</evidence>
<keyword evidence="1" id="KW-0175">Coiled coil</keyword>
<feature type="coiled-coil region" evidence="1">
    <location>
        <begin position="142"/>
        <end position="169"/>
    </location>
</feature>
<feature type="region of interest" description="Disordered" evidence="2">
    <location>
        <begin position="174"/>
        <end position="193"/>
    </location>
</feature>
<name>A0ABP5XAB5_9ACTN</name>
<dbReference type="Proteomes" id="UP001500460">
    <property type="component" value="Unassembled WGS sequence"/>
</dbReference>
<evidence type="ECO:0000313" key="3">
    <source>
        <dbReference type="EMBL" id="GAA2448774.1"/>
    </source>
</evidence>
<comment type="caution">
    <text evidence="3">The sequence shown here is derived from an EMBL/GenBank/DDBJ whole genome shotgun (WGS) entry which is preliminary data.</text>
</comment>
<accession>A0ABP5XAB5</accession>
<keyword evidence="4" id="KW-1185">Reference proteome</keyword>
<gene>
    <name evidence="3" type="ORF">GCM10010421_46150</name>
</gene>
<sequence>MNKKLAAALSGGAVLVLALSGCSEDEGNAELDAWAKQICDVVPAQNAKIAAAYESITKAAKDSPPEKLQETDSQAFQDLADGYRARAAVIQKAGPPPGVDDGERKQQDAVKKLTTLSASYADLKKQVDALDTKDQADFASGLQDVSDRMEEVEKQRQSALGALKELEAGDPKKALVKQKGCQAASASPSSAAS</sequence>
<reference evidence="4" key="1">
    <citation type="journal article" date="2019" name="Int. J. Syst. Evol. Microbiol.">
        <title>The Global Catalogue of Microorganisms (GCM) 10K type strain sequencing project: providing services to taxonomists for standard genome sequencing and annotation.</title>
        <authorList>
            <consortium name="The Broad Institute Genomics Platform"/>
            <consortium name="The Broad Institute Genome Sequencing Center for Infectious Disease"/>
            <person name="Wu L."/>
            <person name="Ma J."/>
        </authorList>
    </citation>
    <scope>NUCLEOTIDE SEQUENCE [LARGE SCALE GENOMIC DNA]</scope>
    <source>
        <strain evidence="4">JCM 6922</strain>
    </source>
</reference>
<organism evidence="3 4">
    <name type="scientific">Streptomyces glaucus</name>
    <dbReference type="NCBI Taxonomy" id="284029"/>
    <lineage>
        <taxon>Bacteria</taxon>
        <taxon>Bacillati</taxon>
        <taxon>Actinomycetota</taxon>
        <taxon>Actinomycetes</taxon>
        <taxon>Kitasatosporales</taxon>
        <taxon>Streptomycetaceae</taxon>
        <taxon>Streptomyces</taxon>
    </lineage>
</organism>
<dbReference type="PROSITE" id="PS51257">
    <property type="entry name" value="PROKAR_LIPOPROTEIN"/>
    <property type="match status" value="1"/>
</dbReference>
<feature type="compositionally biased region" description="Low complexity" evidence="2">
    <location>
        <begin position="183"/>
        <end position="193"/>
    </location>
</feature>